<keyword evidence="2" id="KW-1185">Reference proteome</keyword>
<dbReference type="PANTHER" id="PTHR34413:SF2">
    <property type="entry name" value="PROPHAGE TAIL FIBER ASSEMBLY PROTEIN HOMOLOG TFAE-RELATED"/>
    <property type="match status" value="1"/>
</dbReference>
<proteinExistence type="predicted"/>
<evidence type="ECO:0000313" key="2">
    <source>
        <dbReference type="Proteomes" id="UP000256817"/>
    </source>
</evidence>
<sequence>MNNFMNFKKYIPKNKQELLSYNTIFLISDSEDDWYDCQNSFSKDTFKIMYDSNNIVCSVSQDVSSFFPIEMSVAELAELPEGVDIYGGWVFDGNSVVPRVYTQIENIERADDKKKLLLNRINQDVIPLQDAVDLGIASEEEKNKLNAWKKYRVLLMRLDTSKAPDVEWPEEPVS</sequence>
<comment type="caution">
    <text evidence="1">The sequence shown here is derived from an EMBL/GenBank/DDBJ whole genome shotgun (WGS) entry which is preliminary data.</text>
</comment>
<dbReference type="PANTHER" id="PTHR34413">
    <property type="entry name" value="PROPHAGE TAIL FIBER ASSEMBLY PROTEIN HOMOLOG TFAE-RELATED-RELATED"/>
    <property type="match status" value="1"/>
</dbReference>
<dbReference type="Pfam" id="PF02413">
    <property type="entry name" value="Caudo_TAP"/>
    <property type="match status" value="1"/>
</dbReference>
<accession>A0A426IR19</accession>
<name>A0A426IR19_9GAMM</name>
<organism evidence="1 2">
    <name type="scientific">Pectobacterium aquaticum</name>
    <dbReference type="NCBI Taxonomy" id="2204145"/>
    <lineage>
        <taxon>Bacteria</taxon>
        <taxon>Pseudomonadati</taxon>
        <taxon>Pseudomonadota</taxon>
        <taxon>Gammaproteobacteria</taxon>
        <taxon>Enterobacterales</taxon>
        <taxon>Pectobacteriaceae</taxon>
        <taxon>Pectobacterium</taxon>
    </lineage>
</organism>
<dbReference type="EMBL" id="QHJW02000067">
    <property type="protein sequence ID" value="RRO03364.1"/>
    <property type="molecule type" value="Genomic_DNA"/>
</dbReference>
<dbReference type="Proteomes" id="UP000256817">
    <property type="component" value="Unassembled WGS sequence"/>
</dbReference>
<gene>
    <name evidence="1" type="ORF">DMB85_019335</name>
</gene>
<protein>
    <submittedName>
        <fullName evidence="1">Tail fiber assembly protein</fullName>
    </submittedName>
</protein>
<evidence type="ECO:0000313" key="1">
    <source>
        <dbReference type="EMBL" id="RRO03364.1"/>
    </source>
</evidence>
<reference evidence="1" key="1">
    <citation type="submission" date="2018-11" db="EMBL/GenBank/DDBJ databases">
        <title>Draft genome sequences of proposed Pectobacterium aquaticum sp. nov. isolated in France from fresh water.</title>
        <authorList>
            <person name="Pedron J."/>
            <person name="Barny M.A."/>
        </authorList>
    </citation>
    <scope>NUCLEOTIDE SEQUENCE [LARGE SCALE GENOMIC DNA]</scope>
    <source>
        <strain evidence="1">A35-S23-M15</strain>
    </source>
</reference>
<dbReference type="InterPro" id="IPR003458">
    <property type="entry name" value="Phage_T4_Gp38_tail_assem"/>
</dbReference>
<dbReference type="InterPro" id="IPR051220">
    <property type="entry name" value="TFA_Chaperone"/>
</dbReference>